<protein>
    <submittedName>
        <fullName evidence="1">Uncharacterized protein</fullName>
    </submittedName>
</protein>
<gene>
    <name evidence="1" type="ORF">ACFP0N_03920</name>
</gene>
<sequence>MTPLHDGIYAIAKPDEQLLTLQAAKEFVVLLAPTGEPGEQEWEVSGVANGNVVIKNLRHGSYIGLDGPVEENQQVRGTAEPFEWALRETAERFAFNIVVPGGPVEGRELALDLSVLDIFPQRTALRPLEAYDQAQAWLFQFRE</sequence>
<reference evidence="2" key="1">
    <citation type="journal article" date="2019" name="Int. J. Syst. Evol. Microbiol.">
        <title>The Global Catalogue of Microorganisms (GCM) 10K type strain sequencing project: providing services to taxonomists for standard genome sequencing and annotation.</title>
        <authorList>
            <consortium name="The Broad Institute Genomics Platform"/>
            <consortium name="The Broad Institute Genome Sequencing Center for Infectious Disease"/>
            <person name="Wu L."/>
            <person name="Ma J."/>
        </authorList>
    </citation>
    <scope>NUCLEOTIDE SEQUENCE [LARGE SCALE GENOMIC DNA]</scope>
    <source>
        <strain evidence="2">CGMCC 4.1469</strain>
    </source>
</reference>
<keyword evidence="2" id="KW-1185">Reference proteome</keyword>
<accession>A0ABW1ET46</accession>
<dbReference type="Gene3D" id="2.80.10.50">
    <property type="match status" value="1"/>
</dbReference>
<dbReference type="RefSeq" id="WP_345328633.1">
    <property type="nucleotide sequence ID" value="NZ_BAAAVH010000050.1"/>
</dbReference>
<dbReference type="Proteomes" id="UP001596067">
    <property type="component" value="Unassembled WGS sequence"/>
</dbReference>
<dbReference type="EMBL" id="JBHSOD010000003">
    <property type="protein sequence ID" value="MFC5884134.1"/>
    <property type="molecule type" value="Genomic_DNA"/>
</dbReference>
<evidence type="ECO:0000313" key="2">
    <source>
        <dbReference type="Proteomes" id="UP001596067"/>
    </source>
</evidence>
<proteinExistence type="predicted"/>
<evidence type="ECO:0000313" key="1">
    <source>
        <dbReference type="EMBL" id="MFC5884134.1"/>
    </source>
</evidence>
<name>A0ABW1ET46_9ACTN</name>
<organism evidence="1 2">
    <name type="scientific">Kitasatospora aburaviensis</name>
    <dbReference type="NCBI Taxonomy" id="67265"/>
    <lineage>
        <taxon>Bacteria</taxon>
        <taxon>Bacillati</taxon>
        <taxon>Actinomycetota</taxon>
        <taxon>Actinomycetes</taxon>
        <taxon>Kitasatosporales</taxon>
        <taxon>Streptomycetaceae</taxon>
        <taxon>Kitasatospora</taxon>
    </lineage>
</organism>
<comment type="caution">
    <text evidence="1">The sequence shown here is derived from an EMBL/GenBank/DDBJ whole genome shotgun (WGS) entry which is preliminary data.</text>
</comment>